<dbReference type="PANTHER" id="PTHR30345:SF0">
    <property type="entry name" value="DNA DAMAGE-REPAIR_TOLERATION PROTEIN DRT102"/>
    <property type="match status" value="1"/>
</dbReference>
<dbReference type="InterPro" id="IPR003500">
    <property type="entry name" value="RpiB_LacA_LacB"/>
</dbReference>
<dbReference type="NCBIfam" id="TIGR00689">
    <property type="entry name" value="rpiB_lacA_lacB"/>
    <property type="match status" value="1"/>
</dbReference>
<feature type="active site" description="Proton donor" evidence="2">
    <location>
        <position position="99"/>
    </location>
</feature>
<organism evidence="3 4">
    <name type="scientific">Candidatus Sungiibacteriota bacterium</name>
    <dbReference type="NCBI Taxonomy" id="2750080"/>
    <lineage>
        <taxon>Bacteria</taxon>
        <taxon>Candidatus Sungiibacteriota</taxon>
    </lineage>
</organism>
<dbReference type="SUPFAM" id="SSF89623">
    <property type="entry name" value="Ribose/Galactose isomerase RpiB/AlsB"/>
    <property type="match status" value="1"/>
</dbReference>
<evidence type="ECO:0000313" key="4">
    <source>
        <dbReference type="Proteomes" id="UP000808388"/>
    </source>
</evidence>
<dbReference type="Gene3D" id="3.40.1400.10">
    <property type="entry name" value="Sugar-phosphate isomerase, RpiB/LacA/LacB"/>
    <property type="match status" value="1"/>
</dbReference>
<feature type="active site" description="Proton acceptor" evidence="2">
    <location>
        <position position="66"/>
    </location>
</feature>
<name>A0A9D6QYB4_9BACT</name>
<dbReference type="PIRSF" id="PIRSF005384">
    <property type="entry name" value="RpiB_LacA_B"/>
    <property type="match status" value="1"/>
</dbReference>
<sequence>MTIYLGADHRGFGLKEHVKAQLTEAGYDVRDIGAAQIDVADDYPDFAIIALEALSQDLKNRAILICGSGHGMDMIANKFSGVRAALCFNTAVAKQSREHEDANVLVLASDWVKEQEAWNIIEIWLETEYGKAERNERRLRKIKEIEEKHFKE</sequence>
<gene>
    <name evidence="3" type="ORF">HY220_00745</name>
</gene>
<dbReference type="EMBL" id="JACQCQ010000002">
    <property type="protein sequence ID" value="MBI3627266.1"/>
    <property type="molecule type" value="Genomic_DNA"/>
</dbReference>
<comment type="similarity">
    <text evidence="1">Belongs to the LacAB/RpiB family.</text>
</comment>
<accession>A0A9D6QYB4</accession>
<dbReference type="Pfam" id="PF02502">
    <property type="entry name" value="LacAB_rpiB"/>
    <property type="match status" value="1"/>
</dbReference>
<dbReference type="Proteomes" id="UP000808388">
    <property type="component" value="Unassembled WGS sequence"/>
</dbReference>
<evidence type="ECO:0000256" key="1">
    <source>
        <dbReference type="ARBA" id="ARBA00008754"/>
    </source>
</evidence>
<keyword evidence="3" id="KW-0413">Isomerase</keyword>
<dbReference type="PANTHER" id="PTHR30345">
    <property type="entry name" value="RIBOSE-5-PHOSPHATE ISOMERASE B"/>
    <property type="match status" value="1"/>
</dbReference>
<dbReference type="InterPro" id="IPR036569">
    <property type="entry name" value="RpiB_LacA_LacB_sf"/>
</dbReference>
<dbReference type="GO" id="GO:0009052">
    <property type="term" value="P:pentose-phosphate shunt, non-oxidative branch"/>
    <property type="evidence" value="ECO:0007669"/>
    <property type="project" value="TreeGrafter"/>
</dbReference>
<dbReference type="GO" id="GO:0019316">
    <property type="term" value="P:D-allose catabolic process"/>
    <property type="evidence" value="ECO:0007669"/>
    <property type="project" value="TreeGrafter"/>
</dbReference>
<evidence type="ECO:0000256" key="2">
    <source>
        <dbReference type="PIRSR" id="PIRSR005384-1"/>
    </source>
</evidence>
<proteinExistence type="inferred from homology"/>
<dbReference type="AlphaFoldDB" id="A0A9D6QYB4"/>
<evidence type="ECO:0000313" key="3">
    <source>
        <dbReference type="EMBL" id="MBI3627266.1"/>
    </source>
</evidence>
<protein>
    <submittedName>
        <fullName evidence="3">RpiB/LacA/LacB family sugar-phosphate isomerase</fullName>
    </submittedName>
</protein>
<comment type="caution">
    <text evidence="3">The sequence shown here is derived from an EMBL/GenBank/DDBJ whole genome shotgun (WGS) entry which is preliminary data.</text>
</comment>
<dbReference type="GO" id="GO:0004751">
    <property type="term" value="F:ribose-5-phosphate isomerase activity"/>
    <property type="evidence" value="ECO:0007669"/>
    <property type="project" value="TreeGrafter"/>
</dbReference>
<dbReference type="NCBIfam" id="NF004051">
    <property type="entry name" value="PRK05571.1"/>
    <property type="match status" value="1"/>
</dbReference>
<reference evidence="3" key="1">
    <citation type="submission" date="2020-07" db="EMBL/GenBank/DDBJ databases">
        <title>Huge and variable diversity of episymbiotic CPR bacteria and DPANN archaea in groundwater ecosystems.</title>
        <authorList>
            <person name="He C.Y."/>
            <person name="Keren R."/>
            <person name="Whittaker M."/>
            <person name="Farag I.F."/>
            <person name="Doudna J."/>
            <person name="Cate J.H.D."/>
            <person name="Banfield J.F."/>
        </authorList>
    </citation>
    <scope>NUCLEOTIDE SEQUENCE</scope>
    <source>
        <strain evidence="3">NC_groundwater_972_Pr1_S-0.2um_49_27</strain>
    </source>
</reference>